<proteinExistence type="predicted"/>
<dbReference type="Proteomes" id="UP000652761">
    <property type="component" value="Unassembled WGS sequence"/>
</dbReference>
<organism evidence="1 2">
    <name type="scientific">Colocasia esculenta</name>
    <name type="common">Wild taro</name>
    <name type="synonym">Arum esculentum</name>
    <dbReference type="NCBI Taxonomy" id="4460"/>
    <lineage>
        <taxon>Eukaryota</taxon>
        <taxon>Viridiplantae</taxon>
        <taxon>Streptophyta</taxon>
        <taxon>Embryophyta</taxon>
        <taxon>Tracheophyta</taxon>
        <taxon>Spermatophyta</taxon>
        <taxon>Magnoliopsida</taxon>
        <taxon>Liliopsida</taxon>
        <taxon>Araceae</taxon>
        <taxon>Aroideae</taxon>
        <taxon>Colocasieae</taxon>
        <taxon>Colocasia</taxon>
    </lineage>
</organism>
<keyword evidence="2" id="KW-1185">Reference proteome</keyword>
<dbReference type="AlphaFoldDB" id="A0A843TYF6"/>
<name>A0A843TYF6_COLES</name>
<reference evidence="1" key="1">
    <citation type="submission" date="2017-07" db="EMBL/GenBank/DDBJ databases">
        <title>Taro Niue Genome Assembly and Annotation.</title>
        <authorList>
            <person name="Atibalentja N."/>
            <person name="Keating K."/>
            <person name="Fields C.J."/>
        </authorList>
    </citation>
    <scope>NUCLEOTIDE SEQUENCE</scope>
    <source>
        <strain evidence="1">Niue_2</strain>
        <tissue evidence="1">Leaf</tissue>
    </source>
</reference>
<comment type="caution">
    <text evidence="1">The sequence shown here is derived from an EMBL/GenBank/DDBJ whole genome shotgun (WGS) entry which is preliminary data.</text>
</comment>
<evidence type="ECO:0000313" key="1">
    <source>
        <dbReference type="EMBL" id="MQL74887.1"/>
    </source>
</evidence>
<sequence length="347" mass="38270">MLLWLVRDWLSILSLVREAHPPLLSPGRDSLSQKFVAGRSWWRFVTPCVASSLFEFIAYLTGLNSNPSGSSDPWVAARPSGSLAGVRELLVAGSATAASVSYCSFFFGVATSSLAPQYLLPFAVVDFFIRLKTNYHFFSSKKLDLRLSTDGKHLSTCLKLPEPRASGKPVVVDRWVSYVDRWVCPVDSQTRHVDRYCPGSRNLVLEAYIPGRDTSSRPHPPIGPRVASACAHLQSRLSALCCSPALAPRAPYSGVRMRLYQATQARARPRLPAHPPAMHPPPPVDARLPARCHAPPSLPVTSRAFRIHADRVPRSSWTIVEHAASLNYARKRRGVVQFAWELAEGSA</sequence>
<evidence type="ECO:0000313" key="2">
    <source>
        <dbReference type="Proteomes" id="UP000652761"/>
    </source>
</evidence>
<protein>
    <submittedName>
        <fullName evidence="1">Uncharacterized protein</fullName>
    </submittedName>
</protein>
<dbReference type="EMBL" id="NMUH01000226">
    <property type="protein sequence ID" value="MQL74887.1"/>
    <property type="molecule type" value="Genomic_DNA"/>
</dbReference>
<accession>A0A843TYF6</accession>
<gene>
    <name evidence="1" type="ORF">Taro_007259</name>
</gene>